<keyword evidence="4" id="KW-1185">Reference proteome</keyword>
<proteinExistence type="inferred from homology"/>
<dbReference type="EMBL" id="JAUUTY010000003">
    <property type="protein sequence ID" value="KAK1660980.1"/>
    <property type="molecule type" value="Genomic_DNA"/>
</dbReference>
<feature type="domain" description="Serpin" evidence="2">
    <location>
        <begin position="26"/>
        <end position="83"/>
    </location>
</feature>
<dbReference type="InterPro" id="IPR036186">
    <property type="entry name" value="Serpin_sf"/>
</dbReference>
<gene>
    <name evidence="3" type="ORF">QYE76_049139</name>
</gene>
<accession>A0AAD8SNA7</accession>
<evidence type="ECO:0000313" key="4">
    <source>
        <dbReference type="Proteomes" id="UP001231189"/>
    </source>
</evidence>
<dbReference type="Proteomes" id="UP001231189">
    <property type="component" value="Unassembled WGS sequence"/>
</dbReference>
<protein>
    <recommendedName>
        <fullName evidence="2">Serpin domain-containing protein</fullName>
    </recommendedName>
</protein>
<reference evidence="3" key="1">
    <citation type="submission" date="2023-07" db="EMBL/GenBank/DDBJ databases">
        <title>A chromosome-level genome assembly of Lolium multiflorum.</title>
        <authorList>
            <person name="Chen Y."/>
            <person name="Copetti D."/>
            <person name="Kolliker R."/>
            <person name="Studer B."/>
        </authorList>
    </citation>
    <scope>NUCLEOTIDE SEQUENCE</scope>
    <source>
        <strain evidence="3">02402/16</strain>
        <tissue evidence="3">Leaf</tissue>
    </source>
</reference>
<comment type="similarity">
    <text evidence="1">Belongs to the serpin family.</text>
</comment>
<dbReference type="Gene3D" id="3.30.497.10">
    <property type="entry name" value="Antithrombin, subunit I, domain 2"/>
    <property type="match status" value="1"/>
</dbReference>
<dbReference type="Pfam" id="PF00079">
    <property type="entry name" value="Serpin"/>
    <property type="match status" value="1"/>
</dbReference>
<organism evidence="3 4">
    <name type="scientific">Lolium multiflorum</name>
    <name type="common">Italian ryegrass</name>
    <name type="synonym">Lolium perenne subsp. multiflorum</name>
    <dbReference type="NCBI Taxonomy" id="4521"/>
    <lineage>
        <taxon>Eukaryota</taxon>
        <taxon>Viridiplantae</taxon>
        <taxon>Streptophyta</taxon>
        <taxon>Embryophyta</taxon>
        <taxon>Tracheophyta</taxon>
        <taxon>Spermatophyta</taxon>
        <taxon>Magnoliopsida</taxon>
        <taxon>Liliopsida</taxon>
        <taxon>Poales</taxon>
        <taxon>Poaceae</taxon>
        <taxon>BOP clade</taxon>
        <taxon>Pooideae</taxon>
        <taxon>Poodae</taxon>
        <taxon>Poeae</taxon>
        <taxon>Poeae Chloroplast Group 2 (Poeae type)</taxon>
        <taxon>Loliodinae</taxon>
        <taxon>Loliinae</taxon>
        <taxon>Lolium</taxon>
    </lineage>
</organism>
<sequence>MYHAHEFVSRVAENALRLRDSGGRRAVGTYKDEASAVDFRSDLEAARGQISAWVAEATQDLISSVFGTGMIEPLTTVVIGNAI</sequence>
<evidence type="ECO:0000256" key="1">
    <source>
        <dbReference type="ARBA" id="ARBA00009500"/>
    </source>
</evidence>
<dbReference type="InterPro" id="IPR042178">
    <property type="entry name" value="Serpin_sf_1"/>
</dbReference>
<dbReference type="AlphaFoldDB" id="A0AAD8SNA7"/>
<comment type="caution">
    <text evidence="3">The sequence shown here is derived from an EMBL/GenBank/DDBJ whole genome shotgun (WGS) entry which is preliminary data.</text>
</comment>
<evidence type="ECO:0000259" key="2">
    <source>
        <dbReference type="Pfam" id="PF00079"/>
    </source>
</evidence>
<dbReference type="InterPro" id="IPR023796">
    <property type="entry name" value="Serpin_dom"/>
</dbReference>
<dbReference type="SUPFAM" id="SSF56574">
    <property type="entry name" value="Serpins"/>
    <property type="match status" value="1"/>
</dbReference>
<evidence type="ECO:0000313" key="3">
    <source>
        <dbReference type="EMBL" id="KAK1660980.1"/>
    </source>
</evidence>
<name>A0AAD8SNA7_LOLMU</name>